<evidence type="ECO:0000256" key="2">
    <source>
        <dbReference type="ARBA" id="ARBA00022694"/>
    </source>
</evidence>
<protein>
    <recommendedName>
        <fullName evidence="4">tRNA pseudouridine synthase A</fullName>
        <ecNumber evidence="4">5.4.99.12</ecNumber>
    </recommendedName>
    <alternativeName>
        <fullName evidence="4">tRNA pseudouridine(38-40) synthase</fullName>
    </alternativeName>
    <alternativeName>
        <fullName evidence="4">tRNA pseudouridylate synthase I</fullName>
    </alternativeName>
    <alternativeName>
        <fullName evidence="4">tRNA-uridine isomerase I</fullName>
    </alternativeName>
</protein>
<dbReference type="RefSeq" id="WP_320004507.1">
    <property type="nucleotide sequence ID" value="NZ_JAUHJS010000005.1"/>
</dbReference>
<feature type="domain" description="Pseudouridine synthase I TruA alpha/beta" evidence="6">
    <location>
        <begin position="148"/>
        <end position="243"/>
    </location>
</feature>
<evidence type="ECO:0000259" key="6">
    <source>
        <dbReference type="Pfam" id="PF01416"/>
    </source>
</evidence>
<dbReference type="NCBIfam" id="TIGR00071">
    <property type="entry name" value="hisT_truA"/>
    <property type="match status" value="1"/>
</dbReference>
<sequence>MPRLFVDMAYKGSAYHGWQRQLNALSVQEVVEEALAKILPQATEIVGSGRTDTGVHASQQIFHVDVPEGLNPDKLQYQLNALLPFDLAIKSCRWVTPEAHARFDAVQRGYHYHIIRQKDPFRHGMAYHYITPLDVEKMNEAAELMCTKTDFECFSKVKTEVNTFLCTLFKAQWTEDNGNLVFYVSANRFLRGMVRAMVGTLLEVGRGKLSLADFEAILDGKNRQEAGRAVPAEGLFLSEVRYPESIYLS</sequence>
<keyword evidence="3 4" id="KW-0413">Isomerase</keyword>
<feature type="active site" description="Nucleophile" evidence="4">
    <location>
        <position position="52"/>
    </location>
</feature>
<feature type="domain" description="Pseudouridine synthase I TruA alpha/beta" evidence="6">
    <location>
        <begin position="9"/>
        <end position="104"/>
    </location>
</feature>
<feature type="binding site" evidence="4">
    <location>
        <position position="110"/>
    </location>
    <ligand>
        <name>substrate</name>
    </ligand>
</feature>
<proteinExistence type="inferred from homology"/>
<dbReference type="Gene3D" id="3.30.70.660">
    <property type="entry name" value="Pseudouridine synthase I, catalytic domain, C-terminal subdomain"/>
    <property type="match status" value="1"/>
</dbReference>
<dbReference type="InterPro" id="IPR020103">
    <property type="entry name" value="PsdUridine_synth_cat_dom_sf"/>
</dbReference>
<evidence type="ECO:0000256" key="5">
    <source>
        <dbReference type="RuleBase" id="RU003792"/>
    </source>
</evidence>
<comment type="catalytic activity">
    <reaction evidence="4 5">
        <text>uridine(38/39/40) in tRNA = pseudouridine(38/39/40) in tRNA</text>
        <dbReference type="Rhea" id="RHEA:22376"/>
        <dbReference type="Rhea" id="RHEA-COMP:10085"/>
        <dbReference type="Rhea" id="RHEA-COMP:10087"/>
        <dbReference type="ChEBI" id="CHEBI:65314"/>
        <dbReference type="ChEBI" id="CHEBI:65315"/>
        <dbReference type="EC" id="5.4.99.12"/>
    </reaction>
</comment>
<dbReference type="EMBL" id="JAUHJS010000005">
    <property type="protein sequence ID" value="MDN4165972.1"/>
    <property type="molecule type" value="Genomic_DNA"/>
</dbReference>
<comment type="caution">
    <text evidence="7">The sequence shown here is derived from an EMBL/GenBank/DDBJ whole genome shotgun (WGS) entry which is preliminary data.</text>
</comment>
<keyword evidence="2 4" id="KW-0819">tRNA processing</keyword>
<dbReference type="Proteomes" id="UP001168552">
    <property type="component" value="Unassembled WGS sequence"/>
</dbReference>
<dbReference type="EC" id="5.4.99.12" evidence="4"/>
<comment type="similarity">
    <text evidence="1 4 5">Belongs to the tRNA pseudouridine synthase TruA family.</text>
</comment>
<evidence type="ECO:0000256" key="3">
    <source>
        <dbReference type="ARBA" id="ARBA00023235"/>
    </source>
</evidence>
<dbReference type="Pfam" id="PF01416">
    <property type="entry name" value="PseudoU_synth_1"/>
    <property type="match status" value="2"/>
</dbReference>
<dbReference type="Gene3D" id="3.30.70.580">
    <property type="entry name" value="Pseudouridine synthase I, catalytic domain, N-terminal subdomain"/>
    <property type="match status" value="1"/>
</dbReference>
<evidence type="ECO:0000313" key="7">
    <source>
        <dbReference type="EMBL" id="MDN4165972.1"/>
    </source>
</evidence>
<keyword evidence="8" id="KW-1185">Reference proteome</keyword>
<dbReference type="PANTHER" id="PTHR11142">
    <property type="entry name" value="PSEUDOURIDYLATE SYNTHASE"/>
    <property type="match status" value="1"/>
</dbReference>
<gene>
    <name evidence="4 7" type="primary">truA</name>
    <name evidence="7" type="ORF">QWY31_10695</name>
</gene>
<evidence type="ECO:0000256" key="1">
    <source>
        <dbReference type="ARBA" id="ARBA00009375"/>
    </source>
</evidence>
<dbReference type="InterPro" id="IPR020097">
    <property type="entry name" value="PsdUridine_synth_TruA_a/b_dom"/>
</dbReference>
<name>A0ABT8F682_9BACT</name>
<dbReference type="CDD" id="cd02570">
    <property type="entry name" value="PseudoU_synth_EcTruA"/>
    <property type="match status" value="1"/>
</dbReference>
<comment type="caution">
    <text evidence="4">Lacks conserved residue(s) required for the propagation of feature annotation.</text>
</comment>
<reference evidence="7" key="1">
    <citation type="submission" date="2023-06" db="EMBL/GenBank/DDBJ databases">
        <title>Cytophagales bacterium Strain LB-30, isolated from soil.</title>
        <authorList>
            <person name="Liu B."/>
        </authorList>
    </citation>
    <scope>NUCLEOTIDE SEQUENCE</scope>
    <source>
        <strain evidence="7">LB-30</strain>
    </source>
</reference>
<dbReference type="GO" id="GO:0160147">
    <property type="term" value="F:tRNA pseudouridine(38-40) synthase activity"/>
    <property type="evidence" value="ECO:0007669"/>
    <property type="project" value="UniProtKB-EC"/>
</dbReference>
<dbReference type="HAMAP" id="MF_00171">
    <property type="entry name" value="TruA"/>
    <property type="match status" value="1"/>
</dbReference>
<dbReference type="PIRSF" id="PIRSF001430">
    <property type="entry name" value="tRNA_psdUrid_synth"/>
    <property type="match status" value="1"/>
</dbReference>
<evidence type="ECO:0000256" key="4">
    <source>
        <dbReference type="HAMAP-Rule" id="MF_00171"/>
    </source>
</evidence>
<dbReference type="SUPFAM" id="SSF55120">
    <property type="entry name" value="Pseudouridine synthase"/>
    <property type="match status" value="1"/>
</dbReference>
<evidence type="ECO:0000313" key="8">
    <source>
        <dbReference type="Proteomes" id="UP001168552"/>
    </source>
</evidence>
<accession>A0ABT8F682</accession>
<dbReference type="PANTHER" id="PTHR11142:SF0">
    <property type="entry name" value="TRNA PSEUDOURIDINE SYNTHASE-LIKE 1"/>
    <property type="match status" value="1"/>
</dbReference>
<dbReference type="InterPro" id="IPR001406">
    <property type="entry name" value="PsdUridine_synth_TruA"/>
</dbReference>
<comment type="subunit">
    <text evidence="4">Homodimer.</text>
</comment>
<organism evidence="7 8">
    <name type="scientific">Shiella aurantiaca</name>
    <dbReference type="NCBI Taxonomy" id="3058365"/>
    <lineage>
        <taxon>Bacteria</taxon>
        <taxon>Pseudomonadati</taxon>
        <taxon>Bacteroidota</taxon>
        <taxon>Cytophagia</taxon>
        <taxon>Cytophagales</taxon>
        <taxon>Shiellaceae</taxon>
        <taxon>Shiella</taxon>
    </lineage>
</organism>
<dbReference type="InterPro" id="IPR020095">
    <property type="entry name" value="PsdUridine_synth_TruA_C"/>
</dbReference>
<comment type="function">
    <text evidence="4">Formation of pseudouridine at positions 38, 39 and 40 in the anticodon stem and loop of transfer RNAs.</text>
</comment>
<dbReference type="InterPro" id="IPR020094">
    <property type="entry name" value="TruA/RsuA/RluB/E/F_N"/>
</dbReference>